<name>A0A6P1NPZ1_9MICC</name>
<evidence type="ECO:0000313" key="2">
    <source>
        <dbReference type="EMBL" id="QHK21248.1"/>
    </source>
</evidence>
<evidence type="ECO:0000256" key="1">
    <source>
        <dbReference type="SAM" id="MobiDB-lite"/>
    </source>
</evidence>
<dbReference type="Proteomes" id="UP000464186">
    <property type="component" value="Chromosome"/>
</dbReference>
<feature type="region of interest" description="Disordered" evidence="1">
    <location>
        <begin position="63"/>
        <end position="87"/>
    </location>
</feature>
<keyword evidence="3" id="KW-1185">Reference proteome</keyword>
<dbReference type="EMBL" id="CP047898">
    <property type="protein sequence ID" value="QHK21248.1"/>
    <property type="molecule type" value="Genomic_DNA"/>
</dbReference>
<sequence>MRPDDVLLTLAVGQPKWPFRGFLQPVDNGGALNSMKAGAAVPVKFGLGGNRGWASWLRERRRRPLSPAPAARHWTTSNRLSPREAVR</sequence>
<evidence type="ECO:0000313" key="3">
    <source>
        <dbReference type="Proteomes" id="UP000464186"/>
    </source>
</evidence>
<gene>
    <name evidence="2" type="ORF">GU243_17740</name>
</gene>
<organism evidence="2 3">
    <name type="scientific">Pseudarthrobacter psychrotolerans</name>
    <dbReference type="NCBI Taxonomy" id="2697569"/>
    <lineage>
        <taxon>Bacteria</taxon>
        <taxon>Bacillati</taxon>
        <taxon>Actinomycetota</taxon>
        <taxon>Actinomycetes</taxon>
        <taxon>Micrococcales</taxon>
        <taxon>Micrococcaceae</taxon>
        <taxon>Pseudarthrobacter</taxon>
    </lineage>
</organism>
<reference evidence="2 3" key="1">
    <citation type="submission" date="2020-01" db="EMBL/GenBank/DDBJ databases">
        <title>Pseudarthrobacter psychrotolerans sp. nov., isolated from antarctic soil.</title>
        <authorList>
            <person name="Shin Y."/>
            <person name="Park W."/>
        </authorList>
    </citation>
    <scope>NUCLEOTIDE SEQUENCE [LARGE SCALE GENOMIC DNA]</scope>
    <source>
        <strain evidence="2 3">YJ56</strain>
    </source>
</reference>
<dbReference type="AlphaFoldDB" id="A0A6P1NPZ1"/>
<dbReference type="NCBIfam" id="NF038114">
    <property type="entry name" value="rightmost"/>
    <property type="match status" value="1"/>
</dbReference>
<dbReference type="KEGG" id="psey:GU243_17740"/>
<proteinExistence type="predicted"/>
<accession>A0A6P1NPZ1</accession>
<protein>
    <submittedName>
        <fullName evidence="2">Uncharacterized protein</fullName>
    </submittedName>
</protein>